<name>H8Z494_9GAMM</name>
<keyword evidence="2 11" id="KW-0963">Cytoplasm</keyword>
<dbReference type="AlphaFoldDB" id="H8Z494"/>
<evidence type="ECO:0000256" key="2">
    <source>
        <dbReference type="ARBA" id="ARBA00022490"/>
    </source>
</evidence>
<feature type="binding site" evidence="11">
    <location>
        <position position="140"/>
    </location>
    <ligand>
        <name>substrate</name>
    </ligand>
</feature>
<dbReference type="UniPathway" id="UPA00544"/>
<dbReference type="InterPro" id="IPR001764">
    <property type="entry name" value="Glyco_hydro_3_N"/>
</dbReference>
<dbReference type="Pfam" id="PF00933">
    <property type="entry name" value="Glyco_hydro_3"/>
    <property type="match status" value="1"/>
</dbReference>
<dbReference type="InterPro" id="IPR022956">
    <property type="entry name" value="Beta_hexosaminidase_bac"/>
</dbReference>
<keyword evidence="5 11" id="KW-0133">Cell shape</keyword>
<keyword evidence="7 11" id="KW-0326">Glycosidase</keyword>
<feature type="binding site" evidence="11">
    <location>
        <begin position="170"/>
        <end position="171"/>
    </location>
    <ligand>
        <name>substrate</name>
    </ligand>
</feature>
<dbReference type="SUPFAM" id="SSF51445">
    <property type="entry name" value="(Trans)glycosidases"/>
    <property type="match status" value="1"/>
</dbReference>
<evidence type="ECO:0000256" key="8">
    <source>
        <dbReference type="ARBA" id="ARBA00023306"/>
    </source>
</evidence>
<dbReference type="EMBL" id="JH603170">
    <property type="protein sequence ID" value="EIC20151.1"/>
    <property type="molecule type" value="Genomic_DNA"/>
</dbReference>
<dbReference type="GO" id="GO:0005975">
    <property type="term" value="P:carbohydrate metabolic process"/>
    <property type="evidence" value="ECO:0007669"/>
    <property type="project" value="InterPro"/>
</dbReference>
<dbReference type="Gene3D" id="3.20.20.300">
    <property type="entry name" value="Glycoside hydrolase, family 3, N-terminal domain"/>
    <property type="match status" value="1"/>
</dbReference>
<dbReference type="PROSITE" id="PS00775">
    <property type="entry name" value="GLYCOSYL_HYDROL_F3"/>
    <property type="match status" value="1"/>
</dbReference>
<feature type="domain" description="Glycoside hydrolase family 3 N-terminal" evidence="12">
    <location>
        <begin position="18"/>
        <end position="299"/>
    </location>
</feature>
<dbReference type="GO" id="GO:0009254">
    <property type="term" value="P:peptidoglycan turnover"/>
    <property type="evidence" value="ECO:0007669"/>
    <property type="project" value="UniProtKB-UniRule"/>
</dbReference>
<keyword evidence="4 11" id="KW-0378">Hydrolase</keyword>
<proteinExistence type="inferred from homology"/>
<evidence type="ECO:0000256" key="6">
    <source>
        <dbReference type="ARBA" id="ARBA00022984"/>
    </source>
</evidence>
<evidence type="ECO:0000313" key="13">
    <source>
        <dbReference type="EMBL" id="EIC20151.1"/>
    </source>
</evidence>
<dbReference type="FunFam" id="3.20.20.300:FF:000001">
    <property type="entry name" value="Beta-hexosaminidase"/>
    <property type="match status" value="1"/>
</dbReference>
<dbReference type="eggNOG" id="COG1472">
    <property type="taxonomic scope" value="Bacteria"/>
</dbReference>
<keyword evidence="6 11" id="KW-0573">Peptidoglycan synthesis</keyword>
<feature type="binding site" evidence="11">
    <location>
        <position position="74"/>
    </location>
    <ligand>
        <name>substrate</name>
    </ligand>
</feature>
<dbReference type="GO" id="GO:0004563">
    <property type="term" value="F:beta-N-acetylhexosaminidase activity"/>
    <property type="evidence" value="ECO:0007669"/>
    <property type="project" value="UniProtKB-UniRule"/>
</dbReference>
<comment type="pathway">
    <text evidence="10 11">Cell wall biogenesis; peptidoglycan recycling.</text>
</comment>
<dbReference type="EC" id="3.2.1.52" evidence="11"/>
<dbReference type="HAMAP" id="MF_00364">
    <property type="entry name" value="NagZ"/>
    <property type="match status" value="1"/>
</dbReference>
<feature type="active site" description="Proton donor/acceptor" evidence="11">
    <location>
        <position position="183"/>
    </location>
</feature>
<dbReference type="GO" id="GO:0009252">
    <property type="term" value="P:peptidoglycan biosynthetic process"/>
    <property type="evidence" value="ECO:0007669"/>
    <property type="project" value="UniProtKB-KW"/>
</dbReference>
<dbReference type="NCBIfam" id="NF003740">
    <property type="entry name" value="PRK05337.1"/>
    <property type="match status" value="1"/>
</dbReference>
<organism evidence="13 14">
    <name type="scientific">Thiorhodovibrio frisius</name>
    <dbReference type="NCBI Taxonomy" id="631362"/>
    <lineage>
        <taxon>Bacteria</taxon>
        <taxon>Pseudomonadati</taxon>
        <taxon>Pseudomonadota</taxon>
        <taxon>Gammaproteobacteria</taxon>
        <taxon>Chromatiales</taxon>
        <taxon>Chromatiaceae</taxon>
        <taxon>Thiorhodovibrio</taxon>
    </lineage>
</organism>
<dbReference type="HOGENOM" id="CLU_008392_0_0_6"/>
<comment type="similarity">
    <text evidence="11">Belongs to the glycosyl hydrolase 3 family. NagZ subfamily.</text>
</comment>
<gene>
    <name evidence="11" type="primary">nagZ</name>
    <name evidence="13" type="ORF">Thi970DRAFT_03773</name>
</gene>
<dbReference type="Proteomes" id="UP000002964">
    <property type="component" value="Unassembled WGS sequence"/>
</dbReference>
<feature type="site" description="Important for catalytic activity" evidence="11">
    <location>
        <position position="181"/>
    </location>
</feature>
<evidence type="ECO:0000256" key="5">
    <source>
        <dbReference type="ARBA" id="ARBA00022960"/>
    </source>
</evidence>
<evidence type="ECO:0000256" key="1">
    <source>
        <dbReference type="ARBA" id="ARBA00001231"/>
    </source>
</evidence>
<keyword evidence="9 11" id="KW-0961">Cell wall biogenesis/degradation</keyword>
<evidence type="ECO:0000256" key="10">
    <source>
        <dbReference type="ARBA" id="ARBA00037880"/>
    </source>
</evidence>
<comment type="function">
    <text evidence="11">Plays a role in peptidoglycan recycling by cleaving the terminal beta-1,4-linked N-acetylglucosamine (GlcNAc) from peptide-linked peptidoglycan fragments, giving rise to free GlcNAc, anhydro-N-acetylmuramic acid and anhydro-N-acetylmuramic acid-linked peptides.</text>
</comment>
<comment type="subcellular location">
    <subcellularLocation>
        <location evidence="11">Cytoplasm</location>
    </subcellularLocation>
</comment>
<reference evidence="13 14" key="2">
    <citation type="submission" date="2011-11" db="EMBL/GenBank/DDBJ databases">
        <authorList>
            <consortium name="US DOE Joint Genome Institute"/>
            <person name="Lucas S."/>
            <person name="Han J."/>
            <person name="Lapidus A."/>
            <person name="Cheng J.-F."/>
            <person name="Goodwin L."/>
            <person name="Pitluck S."/>
            <person name="Peters L."/>
            <person name="Ovchinnikova G."/>
            <person name="Zhang X."/>
            <person name="Detter J.C."/>
            <person name="Han C."/>
            <person name="Tapia R."/>
            <person name="Land M."/>
            <person name="Hauser L."/>
            <person name="Kyrpides N."/>
            <person name="Ivanova N."/>
            <person name="Pagani I."/>
            <person name="Vogl K."/>
            <person name="Liu Z."/>
            <person name="Overmann J."/>
            <person name="Frigaard N.-U."/>
            <person name="Bryant D."/>
            <person name="Woyke T."/>
        </authorList>
    </citation>
    <scope>NUCLEOTIDE SEQUENCE [LARGE SCALE GENOMIC DNA]</scope>
    <source>
        <strain evidence="13 14">970</strain>
    </source>
</reference>
<feature type="binding site" evidence="11">
    <location>
        <position position="66"/>
    </location>
    <ligand>
        <name>substrate</name>
    </ligand>
</feature>
<dbReference type="InterPro" id="IPR036962">
    <property type="entry name" value="Glyco_hydro_3_N_sf"/>
</dbReference>
<dbReference type="GO" id="GO:0071555">
    <property type="term" value="P:cell wall organization"/>
    <property type="evidence" value="ECO:0007669"/>
    <property type="project" value="UniProtKB-KW"/>
</dbReference>
<dbReference type="InterPro" id="IPR050226">
    <property type="entry name" value="NagZ_Beta-hexosaminidase"/>
</dbReference>
<evidence type="ECO:0000256" key="4">
    <source>
        <dbReference type="ARBA" id="ARBA00022801"/>
    </source>
</evidence>
<reference evidence="14" key="1">
    <citation type="submission" date="2011-06" db="EMBL/GenBank/DDBJ databases">
        <authorList>
            <consortium name="US DOE Joint Genome Institute (JGI-PGF)"/>
            <person name="Lucas S."/>
            <person name="Han J."/>
            <person name="Lapidus A."/>
            <person name="Cheng J.-F."/>
            <person name="Goodwin L."/>
            <person name="Pitluck S."/>
            <person name="Peters L."/>
            <person name="Land M.L."/>
            <person name="Hauser L."/>
            <person name="Vogl K."/>
            <person name="Liu Z."/>
            <person name="Overmann J."/>
            <person name="Frigaard N.-U."/>
            <person name="Bryant D.A."/>
            <person name="Woyke T.J."/>
        </authorList>
    </citation>
    <scope>NUCLEOTIDE SEQUENCE [LARGE SCALE GENOMIC DNA]</scope>
    <source>
        <strain evidence="14">970</strain>
    </source>
</reference>
<accession>H8Z494</accession>
<comment type="catalytic activity">
    <reaction evidence="1 11">
        <text>Hydrolysis of terminal non-reducing N-acetyl-D-hexosamine residues in N-acetyl-beta-D-hexosaminides.</text>
        <dbReference type="EC" id="3.2.1.52"/>
    </reaction>
</comment>
<dbReference type="PANTHER" id="PTHR30480">
    <property type="entry name" value="BETA-HEXOSAMINIDASE-RELATED"/>
    <property type="match status" value="1"/>
</dbReference>
<evidence type="ECO:0000313" key="14">
    <source>
        <dbReference type="Proteomes" id="UP000002964"/>
    </source>
</evidence>
<evidence type="ECO:0000259" key="12">
    <source>
        <dbReference type="Pfam" id="PF00933"/>
    </source>
</evidence>
<keyword evidence="3 11" id="KW-0132">Cell division</keyword>
<evidence type="ECO:0000256" key="11">
    <source>
        <dbReference type="HAMAP-Rule" id="MF_00364"/>
    </source>
</evidence>
<dbReference type="GO" id="GO:0005737">
    <property type="term" value="C:cytoplasm"/>
    <property type="evidence" value="ECO:0007669"/>
    <property type="project" value="UniProtKB-SubCell"/>
</dbReference>
<keyword evidence="8 11" id="KW-0131">Cell cycle</keyword>
<dbReference type="PANTHER" id="PTHR30480:SF13">
    <property type="entry name" value="BETA-HEXOSAMINIDASE"/>
    <property type="match status" value="1"/>
</dbReference>
<sequence>MTARIGPVMLDLEGETLSGEERELLDHPAVGGVILFSRNYHHPEQLQSLVGEIRAVSGRSLLIAVDQEGGRVQRFRDGFTRFPPARVFGQLHASDPAAARQAASDLAWLLASELLEVGLDFSFAPVLDLDFGLSAVIGDRAFAGDPETVIALAGAWIIGARAAGMASCGKHFPGHGGVVEDSHAEFPVDRRPAATLREVDLQPFKALIATGLDAVMPAHVVYPAVDAQPAGFSAVWLQQILRDELGFDGVIFSDDLSMTAAEVAGSYPERAHAALDAGCDMVIVCNNRLAAMSVVESLVAFDDPASARRLARLRARDPISDEVSAGSSSAKRREQAAQALARLRPLSDGEVSTSV</sequence>
<evidence type="ECO:0000256" key="3">
    <source>
        <dbReference type="ARBA" id="ARBA00022618"/>
    </source>
</evidence>
<dbReference type="STRING" id="631362.Thi970DRAFT_03773"/>
<feature type="active site" description="Nucleophile" evidence="11">
    <location>
        <position position="254"/>
    </location>
</feature>
<keyword evidence="14" id="KW-1185">Reference proteome</keyword>
<protein>
    <recommendedName>
        <fullName evidence="11">Beta-hexosaminidase</fullName>
        <ecNumber evidence="11">3.2.1.52</ecNumber>
    </recommendedName>
    <alternativeName>
        <fullName evidence="11">Beta-N-acetylhexosaminidase</fullName>
    </alternativeName>
    <alternativeName>
        <fullName evidence="11">N-acetyl-beta-glucosaminidase</fullName>
    </alternativeName>
</protein>
<dbReference type="GO" id="GO:0008360">
    <property type="term" value="P:regulation of cell shape"/>
    <property type="evidence" value="ECO:0007669"/>
    <property type="project" value="UniProtKB-KW"/>
</dbReference>
<dbReference type="RefSeq" id="WP_009150554.1">
    <property type="nucleotide sequence ID" value="NZ_CP121471.1"/>
</dbReference>
<dbReference type="InterPro" id="IPR019800">
    <property type="entry name" value="Glyco_hydro_3_AS"/>
</dbReference>
<dbReference type="InterPro" id="IPR017853">
    <property type="entry name" value="GH"/>
</dbReference>
<dbReference type="GO" id="GO:0051301">
    <property type="term" value="P:cell division"/>
    <property type="evidence" value="ECO:0007669"/>
    <property type="project" value="UniProtKB-KW"/>
</dbReference>
<evidence type="ECO:0000256" key="7">
    <source>
        <dbReference type="ARBA" id="ARBA00023295"/>
    </source>
</evidence>
<evidence type="ECO:0000256" key="9">
    <source>
        <dbReference type="ARBA" id="ARBA00023316"/>
    </source>
</evidence>